<accession>A0A089YRD5</accession>
<dbReference type="RefSeq" id="WP_043187442.1">
    <property type="nucleotide sequence ID" value="NZ_CP009533.1"/>
</dbReference>
<dbReference type="OrthoDB" id="5786920at2"/>
<evidence type="ECO:0000313" key="2">
    <source>
        <dbReference type="EMBL" id="AIS16922.1"/>
    </source>
</evidence>
<evidence type="ECO:0000313" key="3">
    <source>
        <dbReference type="Proteomes" id="UP000029499"/>
    </source>
</evidence>
<dbReference type="STRING" id="216142.LT40_05665"/>
<proteinExistence type="predicted"/>
<dbReference type="KEGG" id="prh:LT40_05665"/>
<dbReference type="Proteomes" id="UP000029499">
    <property type="component" value="Chromosome"/>
</dbReference>
<gene>
    <name evidence="2" type="ORF">LT40_05665</name>
</gene>
<dbReference type="AlphaFoldDB" id="A0A089YRD5"/>
<protein>
    <submittedName>
        <fullName evidence="2">FAD/FMN-containing dehydrogenase</fullName>
    </submittedName>
</protein>
<sequence length="152" mass="17147">MKYCCALLLSLLSLTAQATEIGERLGPWTLLDQFEQPYSLSDETQLIIVARSMDAAQLMGTAMEKRPKDFLESRHAAYIADIERMPSVAKWIAIPGMKKLNYRILLDEEGRVAPRYNGDRETVQWLELKDGVVVDIKTFSDPQQLASALSAR</sequence>
<keyword evidence="3" id="KW-1185">Reference proteome</keyword>
<evidence type="ECO:0000256" key="1">
    <source>
        <dbReference type="SAM" id="SignalP"/>
    </source>
</evidence>
<reference evidence="2 3" key="1">
    <citation type="journal article" date="2015" name="J. Biotechnol.">
        <title>Complete genome sequence of Pseudomonas rhizosphaerae IH5T (=DSM 16299T), a phosphate-solubilizing rhizobacterium for bacterial biofertilizer.</title>
        <authorList>
            <person name="Kwak Y."/>
            <person name="Jung B.K."/>
            <person name="Shin J.H."/>
        </authorList>
    </citation>
    <scope>NUCLEOTIDE SEQUENCE [LARGE SCALE GENOMIC DNA]</scope>
    <source>
        <strain evidence="2">DSM 16299</strain>
    </source>
</reference>
<organism evidence="2 3">
    <name type="scientific">Pseudomonas rhizosphaerae</name>
    <dbReference type="NCBI Taxonomy" id="216142"/>
    <lineage>
        <taxon>Bacteria</taxon>
        <taxon>Pseudomonadati</taxon>
        <taxon>Pseudomonadota</taxon>
        <taxon>Gammaproteobacteria</taxon>
        <taxon>Pseudomonadales</taxon>
        <taxon>Pseudomonadaceae</taxon>
        <taxon>Pseudomonas</taxon>
    </lineage>
</organism>
<name>A0A089YRD5_9PSED</name>
<feature type="signal peptide" evidence="1">
    <location>
        <begin position="1"/>
        <end position="18"/>
    </location>
</feature>
<dbReference type="EMBL" id="CP009533">
    <property type="protein sequence ID" value="AIS16922.1"/>
    <property type="molecule type" value="Genomic_DNA"/>
</dbReference>
<dbReference type="HOGENOM" id="CLU_120464_0_0_6"/>
<feature type="chain" id="PRO_5001852187" evidence="1">
    <location>
        <begin position="19"/>
        <end position="152"/>
    </location>
</feature>
<keyword evidence="1" id="KW-0732">Signal</keyword>